<proteinExistence type="predicted"/>
<keyword evidence="2" id="KW-0732">Signal</keyword>
<reference evidence="3" key="2">
    <citation type="submission" date="2020-11" db="EMBL/GenBank/DDBJ databases">
        <authorList>
            <person name="Cecchin M."/>
            <person name="Marcolungo L."/>
            <person name="Rossato M."/>
            <person name="Girolomoni L."/>
            <person name="Cosentino E."/>
            <person name="Cuine S."/>
            <person name="Li-Beisson Y."/>
            <person name="Delledonne M."/>
            <person name="Ballottari M."/>
        </authorList>
    </citation>
    <scope>NUCLEOTIDE SEQUENCE</scope>
    <source>
        <strain evidence="3">211/11P</strain>
        <tissue evidence="3">Whole cell</tissue>
    </source>
</reference>
<evidence type="ECO:0000313" key="3">
    <source>
        <dbReference type="EMBL" id="KAI3429237.1"/>
    </source>
</evidence>
<reference evidence="3" key="1">
    <citation type="journal article" date="2019" name="Plant J.">
        <title>Chlorella vulgaris genome assembly and annotation reveals the molecular basis for metabolic acclimation to high light conditions.</title>
        <authorList>
            <person name="Cecchin M."/>
            <person name="Marcolungo L."/>
            <person name="Rossato M."/>
            <person name="Girolomoni L."/>
            <person name="Cosentino E."/>
            <person name="Cuine S."/>
            <person name="Li-Beisson Y."/>
            <person name="Delledonne M."/>
            <person name="Ballottari M."/>
        </authorList>
    </citation>
    <scope>NUCLEOTIDE SEQUENCE</scope>
    <source>
        <strain evidence="3">211/11P</strain>
    </source>
</reference>
<gene>
    <name evidence="3" type="ORF">D9Q98_005336</name>
</gene>
<accession>A0A9D4TLS3</accession>
<protein>
    <submittedName>
        <fullName evidence="3">Uncharacterized protein</fullName>
    </submittedName>
</protein>
<name>A0A9D4TLS3_CHLVU</name>
<evidence type="ECO:0000313" key="4">
    <source>
        <dbReference type="Proteomes" id="UP001055712"/>
    </source>
</evidence>
<dbReference type="Proteomes" id="UP001055712">
    <property type="component" value="Unassembled WGS sequence"/>
</dbReference>
<organism evidence="3 4">
    <name type="scientific">Chlorella vulgaris</name>
    <name type="common">Green alga</name>
    <dbReference type="NCBI Taxonomy" id="3077"/>
    <lineage>
        <taxon>Eukaryota</taxon>
        <taxon>Viridiplantae</taxon>
        <taxon>Chlorophyta</taxon>
        <taxon>core chlorophytes</taxon>
        <taxon>Trebouxiophyceae</taxon>
        <taxon>Chlorellales</taxon>
        <taxon>Chlorellaceae</taxon>
        <taxon>Chlorella clade</taxon>
        <taxon>Chlorella</taxon>
    </lineage>
</organism>
<evidence type="ECO:0000256" key="1">
    <source>
        <dbReference type="SAM" id="Phobius"/>
    </source>
</evidence>
<dbReference type="EMBL" id="SIDB01000008">
    <property type="protein sequence ID" value="KAI3429237.1"/>
    <property type="molecule type" value="Genomic_DNA"/>
</dbReference>
<dbReference type="OrthoDB" id="10611382at2759"/>
<evidence type="ECO:0000256" key="2">
    <source>
        <dbReference type="SAM" id="SignalP"/>
    </source>
</evidence>
<dbReference type="AlphaFoldDB" id="A0A9D4TLS3"/>
<keyword evidence="4" id="KW-1185">Reference proteome</keyword>
<keyword evidence="1" id="KW-0472">Membrane</keyword>
<feature type="chain" id="PRO_5039204001" evidence="2">
    <location>
        <begin position="21"/>
        <end position="314"/>
    </location>
</feature>
<keyword evidence="1" id="KW-1133">Transmembrane helix</keyword>
<comment type="caution">
    <text evidence="3">The sequence shown here is derived from an EMBL/GenBank/DDBJ whole genome shotgun (WGS) entry which is preliminary data.</text>
</comment>
<feature type="signal peptide" evidence="2">
    <location>
        <begin position="1"/>
        <end position="20"/>
    </location>
</feature>
<feature type="transmembrane region" description="Helical" evidence="1">
    <location>
        <begin position="271"/>
        <end position="296"/>
    </location>
</feature>
<keyword evidence="1" id="KW-0812">Transmembrane</keyword>
<sequence>MARAQLAALVVVALLGLARAEPAPMSAWASGGYLSRASDSKEVPSAQALEEVFGLVAGLDDSAITVLEGLVDAQQMADERPTVVVVVASSADTTSPAVAAQLEALTGGSGSHLQLPNAVHEGGSHPVFAGLRRSAKHMTVKALGDCGPSLAGAGQASATTLRAELEAAAGRGQPTVVVLCPGAAADLAVTAHGGTVPGGEEAQLLAVAAQLLAELAPRHLLVHVPHAGTALAAGSQQAGMRRQLLGLHPKDAANRTGNYTICDPTCQKHVMWFQGLIVLVVILLALCVGCSCMHLIDVPTRFPQAGEASRTHKD</sequence>